<evidence type="ECO:0000313" key="1">
    <source>
        <dbReference type="EMBL" id="VTO96549.1"/>
    </source>
</evidence>
<accession>A0A653EGC6</accession>
<sequence length="155" mass="17482">MPTARRGQSRIDIAAPPELVYDLIADVTRMGEWSPECYRCEWLDGATAAVPGARFRGYNRLGRLRWERTAVVDTADRGREFGFTTVNDGAGRRETRWRYTLEPSGTGTLLTESFEFLWCSIANRLAEALIPRGRQVNRGIEETLRRVKAAAETSA</sequence>
<dbReference type="AlphaFoldDB" id="A0A653EGC6"/>
<dbReference type="SUPFAM" id="SSF55961">
    <property type="entry name" value="Bet v1-like"/>
    <property type="match status" value="1"/>
</dbReference>
<name>A0A653EGC6_9MYCO</name>
<dbReference type="CDD" id="cd07812">
    <property type="entry name" value="SRPBCC"/>
    <property type="match status" value="1"/>
</dbReference>
<protein>
    <submittedName>
        <fullName evidence="1">Polyketide cyclase / dehydrase and lipid transport</fullName>
    </submittedName>
</protein>
<dbReference type="EMBL" id="LR589074">
    <property type="protein sequence ID" value="VTO96549.1"/>
    <property type="molecule type" value="Genomic_DNA"/>
</dbReference>
<organism evidence="1">
    <name type="scientific">Mycobacterium riyadhense</name>
    <dbReference type="NCBI Taxonomy" id="486698"/>
    <lineage>
        <taxon>Bacteria</taxon>
        <taxon>Bacillati</taxon>
        <taxon>Actinomycetota</taxon>
        <taxon>Actinomycetes</taxon>
        <taxon>Mycobacteriales</taxon>
        <taxon>Mycobacteriaceae</taxon>
        <taxon>Mycobacterium</taxon>
    </lineage>
</organism>
<gene>
    <name evidence="1" type="ORF">BIN_B_01616</name>
</gene>
<dbReference type="Gene3D" id="3.30.530.20">
    <property type="match status" value="1"/>
</dbReference>
<dbReference type="InterPro" id="IPR019587">
    <property type="entry name" value="Polyketide_cyclase/dehydratase"/>
</dbReference>
<dbReference type="InterPro" id="IPR023393">
    <property type="entry name" value="START-like_dom_sf"/>
</dbReference>
<reference evidence="1" key="1">
    <citation type="submission" date="2019-05" db="EMBL/GenBank/DDBJ databases">
        <authorList>
            <person name="Naeem R."/>
            <person name="Antony C."/>
            <person name="Guan Q."/>
        </authorList>
    </citation>
    <scope>NUCLEOTIDE SEQUENCE</scope>
    <source>
        <strain evidence="1">2</strain>
    </source>
</reference>
<proteinExistence type="predicted"/>
<dbReference type="Pfam" id="PF10604">
    <property type="entry name" value="Polyketide_cyc2"/>
    <property type="match status" value="1"/>
</dbReference>